<dbReference type="RefSeq" id="WP_073401393.1">
    <property type="nucleotide sequence ID" value="NZ_FQTV01000008.1"/>
</dbReference>
<dbReference type="PANTHER" id="PTHR30250">
    <property type="entry name" value="PST FAMILY PREDICTED COLANIC ACID TRANSPORTER"/>
    <property type="match status" value="1"/>
</dbReference>
<dbReference type="STRING" id="1297750.SAMN05444405_10898"/>
<dbReference type="AlphaFoldDB" id="A0A1M5BFL2"/>
<feature type="transmembrane region" description="Helical" evidence="6">
    <location>
        <begin position="253"/>
        <end position="273"/>
    </location>
</feature>
<accession>A0A1M5BFL2</accession>
<evidence type="ECO:0000313" key="8">
    <source>
        <dbReference type="Proteomes" id="UP000184509"/>
    </source>
</evidence>
<evidence type="ECO:0000256" key="5">
    <source>
        <dbReference type="ARBA" id="ARBA00023136"/>
    </source>
</evidence>
<dbReference type="PANTHER" id="PTHR30250:SF26">
    <property type="entry name" value="PSMA PROTEIN"/>
    <property type="match status" value="1"/>
</dbReference>
<feature type="transmembrane region" description="Helical" evidence="6">
    <location>
        <begin position="472"/>
        <end position="494"/>
    </location>
</feature>
<keyword evidence="8" id="KW-1185">Reference proteome</keyword>
<dbReference type="EMBL" id="FQTV01000008">
    <property type="protein sequence ID" value="SHF41304.1"/>
    <property type="molecule type" value="Genomic_DNA"/>
</dbReference>
<feature type="transmembrane region" description="Helical" evidence="6">
    <location>
        <begin position="399"/>
        <end position="419"/>
    </location>
</feature>
<dbReference type="InterPro" id="IPR050833">
    <property type="entry name" value="Poly_Biosynth_Transport"/>
</dbReference>
<gene>
    <name evidence="7" type="ORF">SAMN05444405_10898</name>
</gene>
<proteinExistence type="predicted"/>
<evidence type="ECO:0000256" key="3">
    <source>
        <dbReference type="ARBA" id="ARBA00022692"/>
    </source>
</evidence>
<feature type="transmembrane region" description="Helical" evidence="6">
    <location>
        <begin position="157"/>
        <end position="178"/>
    </location>
</feature>
<keyword evidence="5 6" id="KW-0472">Membrane</keyword>
<feature type="transmembrane region" description="Helical" evidence="6">
    <location>
        <begin position="121"/>
        <end position="145"/>
    </location>
</feature>
<feature type="transmembrane region" description="Helical" evidence="6">
    <location>
        <begin position="93"/>
        <end position="115"/>
    </location>
</feature>
<evidence type="ECO:0000256" key="4">
    <source>
        <dbReference type="ARBA" id="ARBA00022989"/>
    </source>
</evidence>
<feature type="transmembrane region" description="Helical" evidence="6">
    <location>
        <begin position="49"/>
        <end position="72"/>
    </location>
</feature>
<evidence type="ECO:0000313" key="7">
    <source>
        <dbReference type="EMBL" id="SHF41304.1"/>
    </source>
</evidence>
<name>A0A1M5BFL2_9BACE</name>
<feature type="transmembrane region" description="Helical" evidence="6">
    <location>
        <begin position="346"/>
        <end position="365"/>
    </location>
</feature>
<evidence type="ECO:0000256" key="1">
    <source>
        <dbReference type="ARBA" id="ARBA00004651"/>
    </source>
</evidence>
<keyword evidence="2" id="KW-1003">Cell membrane</keyword>
<evidence type="ECO:0000256" key="2">
    <source>
        <dbReference type="ARBA" id="ARBA00022475"/>
    </source>
</evidence>
<reference evidence="7 8" key="1">
    <citation type="submission" date="2016-11" db="EMBL/GenBank/DDBJ databases">
        <authorList>
            <person name="Jaros S."/>
            <person name="Januszkiewicz K."/>
            <person name="Wedrychowicz H."/>
        </authorList>
    </citation>
    <scope>NUCLEOTIDE SEQUENCE [LARGE SCALE GENOMIC DNA]</scope>
    <source>
        <strain evidence="7 8">DSM 26991</strain>
    </source>
</reference>
<feature type="transmembrane region" description="Helical" evidence="6">
    <location>
        <begin position="440"/>
        <end position="460"/>
    </location>
</feature>
<evidence type="ECO:0000256" key="6">
    <source>
        <dbReference type="SAM" id="Phobius"/>
    </source>
</evidence>
<comment type="subcellular location">
    <subcellularLocation>
        <location evidence="1">Cell membrane</location>
        <topology evidence="1">Multi-pass membrane protein</topology>
    </subcellularLocation>
</comment>
<dbReference type="OrthoDB" id="8609648at2"/>
<sequence length="513" mass="58678">MSDSRLHKSLLNAKIGLFFYFLTLIFSFFSRKIFLDCLGADFIGLTGTLQNILGILNLAELGIGTCISFFLFKPIQERNKDKIMEIMSIFGYLYRKIGIIIGIGGVIASISFPFIFRNTIFNMGIIYFTFASYLGSSLIGYFINYREILLSADQKNYVVSAYFQTAGIIKTIVQIALAYTYKNLYLWVAIEFLFGIIACVILNWKIDKEYPWLKTNKNEGKILLKKHPEILINTKQVFVHQIKDFLLSKSDEIMIFAFVSLKMVAFYGNYAMIINKLITMINTTLDGVNAGVGNLVAEGNKKNTIKVFWELMSIRYFIAGTVVFSLFQLMDPFVTLWLGEKYQLDHIILILLLVNLFIMQTRGAVDIFNHAHGLYADTWSAWAEGIINITVTVAAATQWGIWGILLGKIISICFIIVLWKPYYLFTKGLKVPVKVYWAGTIRYYITFITSFTVMTIAAKFLPFHPKESIQQFLLYGACTVIPFTLFYFIILLVSTPGMMDAIKRVPIFYKIFK</sequence>
<keyword evidence="4 6" id="KW-1133">Transmembrane helix</keyword>
<dbReference type="Proteomes" id="UP000184509">
    <property type="component" value="Unassembled WGS sequence"/>
</dbReference>
<feature type="transmembrane region" description="Helical" evidence="6">
    <location>
        <begin position="184"/>
        <end position="204"/>
    </location>
</feature>
<feature type="transmembrane region" description="Helical" evidence="6">
    <location>
        <begin position="316"/>
        <end position="339"/>
    </location>
</feature>
<feature type="transmembrane region" description="Helical" evidence="6">
    <location>
        <begin position="12"/>
        <end position="29"/>
    </location>
</feature>
<dbReference type="GO" id="GO:0005886">
    <property type="term" value="C:plasma membrane"/>
    <property type="evidence" value="ECO:0007669"/>
    <property type="project" value="UniProtKB-SubCell"/>
</dbReference>
<organism evidence="7 8">
    <name type="scientific">Bacteroides luti</name>
    <dbReference type="NCBI Taxonomy" id="1297750"/>
    <lineage>
        <taxon>Bacteria</taxon>
        <taxon>Pseudomonadati</taxon>
        <taxon>Bacteroidota</taxon>
        <taxon>Bacteroidia</taxon>
        <taxon>Bacteroidales</taxon>
        <taxon>Bacteroidaceae</taxon>
        <taxon>Bacteroides</taxon>
    </lineage>
</organism>
<keyword evidence="3 6" id="KW-0812">Transmembrane</keyword>
<protein>
    <submittedName>
        <fullName evidence="7">Membrane protein involved in the export of O-antigen and teichoic acid</fullName>
    </submittedName>
</protein>